<dbReference type="GO" id="GO:0005829">
    <property type="term" value="C:cytosol"/>
    <property type="evidence" value="ECO:0007669"/>
    <property type="project" value="TreeGrafter"/>
</dbReference>
<dbReference type="GO" id="GO:0005524">
    <property type="term" value="F:ATP binding"/>
    <property type="evidence" value="ECO:0007669"/>
    <property type="project" value="UniProtKB-UniRule"/>
</dbReference>
<dbReference type="InterPro" id="IPR011877">
    <property type="entry name" value="Ribokinase"/>
</dbReference>
<evidence type="ECO:0000256" key="4">
    <source>
        <dbReference type="ARBA" id="ARBA00022679"/>
    </source>
</evidence>
<sequence>MKKVLVIGSLNIDRVVSVESIPKVGQTVIGTDLKNYFGGKGANQAVTLARLEGNVSMLGMIGDDKEGLQFKEVLEREGVKTDCILTKEGVETGFALIEIDKNADNAITVVPGANQYLTIEDIESNIDILKGSDIILLQLEIPLAVVEHVIKRAKEFNKYIILNPAPAAKISEDILKAVDIITPNETELEVLTGMEIKTEADIITSAKKLLRKGLKQIIVTLGEAGALYISNSLCHKFEAHRVNAIDPTGAGDCFNGALTFMLANDKSMNESIEFAMSAAALSVTKSGAINSLPSLTEVNNFIKH</sequence>
<dbReference type="NCBIfam" id="TIGR02152">
    <property type="entry name" value="D_ribokin_bact"/>
    <property type="match status" value="1"/>
</dbReference>
<evidence type="ECO:0000313" key="16">
    <source>
        <dbReference type="Proteomes" id="UP000190080"/>
    </source>
</evidence>
<dbReference type="PIRSF" id="PIRSF000535">
    <property type="entry name" value="1PFK/6PFK/LacC"/>
    <property type="match status" value="1"/>
</dbReference>
<keyword evidence="9 12" id="KW-0460">Magnesium</keyword>
<dbReference type="GO" id="GO:0009024">
    <property type="term" value="F:tagatose-6-phosphate kinase activity"/>
    <property type="evidence" value="ECO:0007669"/>
    <property type="project" value="UniProtKB-EC"/>
</dbReference>
<dbReference type="OrthoDB" id="9775849at2"/>
<reference evidence="15 16" key="1">
    <citation type="submission" date="2017-03" db="EMBL/GenBank/DDBJ databases">
        <title>Genome sequence of Clostridium oryzae DSM 28571.</title>
        <authorList>
            <person name="Poehlein A."/>
            <person name="Daniel R."/>
        </authorList>
    </citation>
    <scope>NUCLEOTIDE SEQUENCE [LARGE SCALE GENOMIC DNA]</scope>
    <source>
        <strain evidence="15 16">DSM 28571</strain>
    </source>
</reference>
<protein>
    <recommendedName>
        <fullName evidence="3 12">Ribokinase</fullName>
        <shortName evidence="12">RK</shortName>
        <ecNumber evidence="2 12">2.7.1.15</ecNumber>
    </recommendedName>
</protein>
<feature type="binding site" evidence="12">
    <location>
        <position position="287"/>
    </location>
    <ligand>
        <name>K(+)</name>
        <dbReference type="ChEBI" id="CHEBI:29103"/>
    </ligand>
</feature>
<dbReference type="InterPro" id="IPR002139">
    <property type="entry name" value="Ribo/fructo_kinase"/>
</dbReference>
<dbReference type="InterPro" id="IPR002173">
    <property type="entry name" value="Carboh/pur_kinase_PfkB_CS"/>
</dbReference>
<dbReference type="GO" id="GO:0005988">
    <property type="term" value="P:lactose metabolic process"/>
    <property type="evidence" value="ECO:0007669"/>
    <property type="project" value="UniProtKB-KW"/>
</dbReference>
<comment type="caution">
    <text evidence="12">Lacks conserved residue(s) required for the propagation of feature annotation.</text>
</comment>
<evidence type="ECO:0000256" key="6">
    <source>
        <dbReference type="ARBA" id="ARBA00022741"/>
    </source>
</evidence>
<feature type="binding site" evidence="12">
    <location>
        <begin position="39"/>
        <end position="43"/>
    </location>
    <ligand>
        <name>substrate</name>
    </ligand>
</feature>
<keyword evidence="4 12" id="KW-0808">Transferase</keyword>
<dbReference type="GO" id="GO:0046872">
    <property type="term" value="F:metal ion binding"/>
    <property type="evidence" value="ECO:0007669"/>
    <property type="project" value="UniProtKB-KW"/>
</dbReference>
<comment type="activity regulation">
    <text evidence="12">Activated by a monovalent cation that binds near, but not in, the active site. The most likely occupant of the site in vivo is potassium. Ion binding induces a conformational change that may alter substrate affinity.</text>
</comment>
<comment type="similarity">
    <text evidence="13">Belongs to the carbohydrate kinase PfkB family. LacC subfamily.</text>
</comment>
<dbReference type="EC" id="2.7.1.15" evidence="2 12"/>
<dbReference type="GO" id="GO:2001059">
    <property type="term" value="P:D-tagatose 6-phosphate catabolic process"/>
    <property type="evidence" value="ECO:0007669"/>
    <property type="project" value="UniProtKB-UniPathway"/>
</dbReference>
<dbReference type="Gene3D" id="3.40.1190.20">
    <property type="match status" value="1"/>
</dbReference>
<evidence type="ECO:0000256" key="1">
    <source>
        <dbReference type="ARBA" id="ARBA00005380"/>
    </source>
</evidence>
<dbReference type="PROSITE" id="PS00584">
    <property type="entry name" value="PFKB_KINASES_2"/>
    <property type="match status" value="1"/>
</dbReference>
<feature type="domain" description="Carbohydrate kinase PfkB" evidence="14">
    <location>
        <begin position="1"/>
        <end position="294"/>
    </location>
</feature>
<dbReference type="PANTHER" id="PTHR10584:SF166">
    <property type="entry name" value="RIBOKINASE"/>
    <property type="match status" value="1"/>
</dbReference>
<dbReference type="PANTHER" id="PTHR10584">
    <property type="entry name" value="SUGAR KINASE"/>
    <property type="match status" value="1"/>
</dbReference>
<evidence type="ECO:0000256" key="12">
    <source>
        <dbReference type="HAMAP-Rule" id="MF_01987"/>
    </source>
</evidence>
<keyword evidence="12" id="KW-0963">Cytoplasm</keyword>
<comment type="cofactor">
    <cofactor evidence="12">
        <name>Mg(2+)</name>
        <dbReference type="ChEBI" id="CHEBI:18420"/>
    </cofactor>
    <text evidence="12">Requires a divalent cation, most likely magnesium in vivo, as an electrophilic catalyst to aid phosphoryl group transfer. It is the chelate of the metal and the nucleotide that is the actual substrate.</text>
</comment>
<keyword evidence="6 12" id="KW-0547">Nucleotide-binding</keyword>
<dbReference type="InterPro" id="IPR017583">
    <property type="entry name" value="Tagatose/fructose_Pkinase"/>
</dbReference>
<comment type="similarity">
    <text evidence="12">Belongs to the carbohydrate kinase PfkB family. Ribokinase subfamily.</text>
</comment>
<dbReference type="UniPathway" id="UPA00916">
    <property type="reaction ID" value="UER00889"/>
</dbReference>
<comment type="pathway">
    <text evidence="12">Carbohydrate metabolism; D-ribose degradation; D-ribose 5-phosphate from beta-D-ribopyranose: step 2/2.</text>
</comment>
<dbReference type="UniPathway" id="UPA00704">
    <property type="reaction ID" value="UER00715"/>
</dbReference>
<keyword evidence="11 12" id="KW-0119">Carbohydrate metabolism</keyword>
<evidence type="ECO:0000256" key="5">
    <source>
        <dbReference type="ARBA" id="ARBA00022723"/>
    </source>
</evidence>
<comment type="catalytic activity">
    <reaction evidence="12">
        <text>D-ribose + ATP = D-ribose 5-phosphate + ADP + H(+)</text>
        <dbReference type="Rhea" id="RHEA:13697"/>
        <dbReference type="ChEBI" id="CHEBI:15378"/>
        <dbReference type="ChEBI" id="CHEBI:30616"/>
        <dbReference type="ChEBI" id="CHEBI:47013"/>
        <dbReference type="ChEBI" id="CHEBI:78346"/>
        <dbReference type="ChEBI" id="CHEBI:456216"/>
        <dbReference type="EC" id="2.7.1.15"/>
    </reaction>
</comment>
<dbReference type="HAMAP" id="MF_01987">
    <property type="entry name" value="Ribokinase"/>
    <property type="match status" value="1"/>
</dbReference>
<evidence type="ECO:0000256" key="10">
    <source>
        <dbReference type="ARBA" id="ARBA00022958"/>
    </source>
</evidence>
<keyword evidence="10 12" id="KW-0630">Potassium</keyword>
<feature type="binding site" evidence="12">
    <location>
        <begin position="251"/>
        <end position="252"/>
    </location>
    <ligand>
        <name>ATP</name>
        <dbReference type="ChEBI" id="CHEBI:30616"/>
    </ligand>
</feature>
<dbReference type="InterPro" id="IPR029056">
    <property type="entry name" value="Ribokinase-like"/>
</dbReference>
<evidence type="ECO:0000259" key="14">
    <source>
        <dbReference type="Pfam" id="PF00294"/>
    </source>
</evidence>
<evidence type="ECO:0000256" key="8">
    <source>
        <dbReference type="ARBA" id="ARBA00022840"/>
    </source>
</evidence>
<dbReference type="AlphaFoldDB" id="A0A1V4IKF8"/>
<feature type="binding site" evidence="12">
    <location>
        <begin position="11"/>
        <end position="13"/>
    </location>
    <ligand>
        <name>substrate</name>
    </ligand>
</feature>
<dbReference type="CDD" id="cd01174">
    <property type="entry name" value="ribokinase"/>
    <property type="match status" value="1"/>
</dbReference>
<evidence type="ECO:0000313" key="15">
    <source>
        <dbReference type="EMBL" id="OPJ60215.1"/>
    </source>
</evidence>
<dbReference type="PRINTS" id="PR00990">
    <property type="entry name" value="RIBOKINASE"/>
</dbReference>
<feature type="binding site" evidence="12">
    <location>
        <begin position="220"/>
        <end position="225"/>
    </location>
    <ligand>
        <name>ATP</name>
        <dbReference type="ChEBI" id="CHEBI:30616"/>
    </ligand>
</feature>
<feature type="binding site" evidence="12">
    <location>
        <position position="252"/>
    </location>
    <ligand>
        <name>substrate</name>
    </ligand>
</feature>
<feature type="active site" description="Proton acceptor" evidence="12">
    <location>
        <position position="252"/>
    </location>
</feature>
<accession>A0A1V4IKF8</accession>
<dbReference type="RefSeq" id="WP_079425760.1">
    <property type="nucleotide sequence ID" value="NZ_MZGV01000034.1"/>
</dbReference>
<keyword evidence="13" id="KW-0423">Lactose metabolism</keyword>
<feature type="binding site" evidence="12">
    <location>
        <position position="140"/>
    </location>
    <ligand>
        <name>substrate</name>
    </ligand>
</feature>
<dbReference type="GO" id="GO:0004747">
    <property type="term" value="F:ribokinase activity"/>
    <property type="evidence" value="ECO:0007669"/>
    <property type="project" value="UniProtKB-UniRule"/>
</dbReference>
<keyword evidence="7 12" id="KW-0418">Kinase</keyword>
<feature type="binding site" evidence="12">
    <location>
        <position position="285"/>
    </location>
    <ligand>
        <name>K(+)</name>
        <dbReference type="ChEBI" id="CHEBI:29103"/>
    </ligand>
</feature>
<dbReference type="SUPFAM" id="SSF53613">
    <property type="entry name" value="Ribokinase-like"/>
    <property type="match status" value="1"/>
</dbReference>
<comment type="subcellular location">
    <subcellularLocation>
        <location evidence="12">Cytoplasm</location>
    </subcellularLocation>
</comment>
<comment type="subunit">
    <text evidence="12">Homodimer.</text>
</comment>
<feature type="binding site" evidence="12">
    <location>
        <position position="282"/>
    </location>
    <ligand>
        <name>K(+)</name>
        <dbReference type="ChEBI" id="CHEBI:29103"/>
    </ligand>
</feature>
<comment type="catalytic activity">
    <reaction evidence="13">
        <text>D-tagatofuranose 6-phosphate + ATP = D-tagatofuranose 1,6-bisphosphate + ADP + H(+)</text>
        <dbReference type="Rhea" id="RHEA:12420"/>
        <dbReference type="ChEBI" id="CHEBI:15378"/>
        <dbReference type="ChEBI" id="CHEBI:30616"/>
        <dbReference type="ChEBI" id="CHEBI:58694"/>
        <dbReference type="ChEBI" id="CHEBI:58695"/>
        <dbReference type="ChEBI" id="CHEBI:456216"/>
        <dbReference type="EC" id="2.7.1.144"/>
    </reaction>
</comment>
<comment type="function">
    <text evidence="12">Catalyzes the phosphorylation of ribose at O-5 in a reaction requiring ATP and magnesium. The resulting D-ribose-5-phosphate can then be used either for sythesis of nucleotides, histidine, and tryptophan, or as a component of the pentose phosphate pathway.</text>
</comment>
<feature type="binding site" evidence="12">
    <location>
        <position position="291"/>
    </location>
    <ligand>
        <name>K(+)</name>
        <dbReference type="ChEBI" id="CHEBI:29103"/>
    </ligand>
</feature>
<evidence type="ECO:0000256" key="3">
    <source>
        <dbReference type="ARBA" id="ARBA00016943"/>
    </source>
</evidence>
<keyword evidence="5 12" id="KW-0479">Metal-binding</keyword>
<name>A0A1V4IKF8_9CLOT</name>
<keyword evidence="8 12" id="KW-0067">ATP-binding</keyword>
<feature type="binding site" evidence="12">
    <location>
        <position position="246"/>
    </location>
    <ligand>
        <name>K(+)</name>
        <dbReference type="ChEBI" id="CHEBI:29103"/>
    </ligand>
</feature>
<keyword evidence="16" id="KW-1185">Reference proteome</keyword>
<dbReference type="Proteomes" id="UP000190080">
    <property type="component" value="Unassembled WGS sequence"/>
</dbReference>
<dbReference type="GO" id="GO:0019303">
    <property type="term" value="P:D-ribose catabolic process"/>
    <property type="evidence" value="ECO:0007669"/>
    <property type="project" value="UniProtKB-UniRule"/>
</dbReference>
<proteinExistence type="inferred from homology"/>
<dbReference type="EMBL" id="MZGV01000034">
    <property type="protein sequence ID" value="OPJ60215.1"/>
    <property type="molecule type" value="Genomic_DNA"/>
</dbReference>
<evidence type="ECO:0000256" key="11">
    <source>
        <dbReference type="ARBA" id="ARBA00023277"/>
    </source>
</evidence>
<gene>
    <name evidence="12 15" type="primary">rbsK</name>
    <name evidence="15" type="ORF">CLORY_29360</name>
</gene>
<evidence type="ECO:0000256" key="2">
    <source>
        <dbReference type="ARBA" id="ARBA00012035"/>
    </source>
</evidence>
<dbReference type="InterPro" id="IPR011611">
    <property type="entry name" value="PfkB_dom"/>
</dbReference>
<dbReference type="Pfam" id="PF00294">
    <property type="entry name" value="PfkB"/>
    <property type="match status" value="1"/>
</dbReference>
<comment type="caution">
    <text evidence="15">The sequence shown here is derived from an EMBL/GenBank/DDBJ whole genome shotgun (WGS) entry which is preliminary data.</text>
</comment>
<evidence type="ECO:0000256" key="13">
    <source>
        <dbReference type="PIRNR" id="PIRNR000535"/>
    </source>
</evidence>
<evidence type="ECO:0000256" key="7">
    <source>
        <dbReference type="ARBA" id="ARBA00022777"/>
    </source>
</evidence>
<comment type="pathway">
    <text evidence="13">Carbohydrate metabolism; D-tagatose 6-phosphate degradation; D-glyceraldehyde 3-phosphate and glycerone phosphate from D-tagatose 6-phosphate: step 1/2.</text>
</comment>
<evidence type="ECO:0000256" key="9">
    <source>
        <dbReference type="ARBA" id="ARBA00022842"/>
    </source>
</evidence>
<feature type="binding site" evidence="12">
    <location>
        <position position="248"/>
    </location>
    <ligand>
        <name>K(+)</name>
        <dbReference type="ChEBI" id="CHEBI:29103"/>
    </ligand>
</feature>
<comment type="similarity">
    <text evidence="1">Belongs to the carbohydrate kinase pfkB family.</text>
</comment>
<dbReference type="STRING" id="1450648.CLORY_29360"/>
<feature type="binding site" evidence="12">
    <location>
        <position position="184"/>
    </location>
    <ligand>
        <name>ATP</name>
        <dbReference type="ChEBI" id="CHEBI:30616"/>
    </ligand>
</feature>
<organism evidence="15 16">
    <name type="scientific">Clostridium oryzae</name>
    <dbReference type="NCBI Taxonomy" id="1450648"/>
    <lineage>
        <taxon>Bacteria</taxon>
        <taxon>Bacillati</taxon>
        <taxon>Bacillota</taxon>
        <taxon>Clostridia</taxon>
        <taxon>Eubacteriales</taxon>
        <taxon>Clostridiaceae</taxon>
        <taxon>Clostridium</taxon>
    </lineage>
</organism>